<feature type="binding site" evidence="5">
    <location>
        <position position="100"/>
    </location>
    <ligand>
        <name>Mn(2+)</name>
        <dbReference type="ChEBI" id="CHEBI:29035"/>
    </ligand>
</feature>
<evidence type="ECO:0000256" key="2">
    <source>
        <dbReference type="ARBA" id="ARBA00012682"/>
    </source>
</evidence>
<feature type="binding site" evidence="5">
    <location>
        <position position="54"/>
    </location>
    <ligand>
        <name>Mn(2+)</name>
        <dbReference type="ChEBI" id="CHEBI:29035"/>
    </ligand>
</feature>
<dbReference type="InterPro" id="IPR019832">
    <property type="entry name" value="Mn/Fe_SOD_C"/>
</dbReference>
<dbReference type="InterPro" id="IPR036314">
    <property type="entry name" value="SOD_C_sf"/>
</dbReference>
<dbReference type="SUPFAM" id="SSF54719">
    <property type="entry name" value="Fe,Mn superoxide dismutase (SOD), C-terminal domain"/>
    <property type="match status" value="1"/>
</dbReference>
<evidence type="ECO:0000256" key="6">
    <source>
        <dbReference type="RuleBase" id="RU000414"/>
    </source>
</evidence>
<dbReference type="GeneID" id="17302800"/>
<evidence type="ECO:0000256" key="1">
    <source>
        <dbReference type="ARBA" id="ARBA00008714"/>
    </source>
</evidence>
<dbReference type="Pfam" id="PF00081">
    <property type="entry name" value="Sod_Fe_N"/>
    <property type="match status" value="1"/>
</dbReference>
<dbReference type="STRING" id="905079.L1JD25"/>
<dbReference type="EnsemblProtists" id="EKX46005">
    <property type="protein sequence ID" value="EKX46005"/>
    <property type="gene ID" value="GUITHDRAFT_157786"/>
</dbReference>
<dbReference type="InterPro" id="IPR036324">
    <property type="entry name" value="Mn/Fe_SOD_N_sf"/>
</dbReference>
<dbReference type="OrthoDB" id="239262at2759"/>
<evidence type="ECO:0000256" key="5">
    <source>
        <dbReference type="PIRSR" id="PIRSR000349-1"/>
    </source>
</evidence>
<evidence type="ECO:0000313" key="10">
    <source>
        <dbReference type="EnsemblProtists" id="EKX46005"/>
    </source>
</evidence>
<evidence type="ECO:0000313" key="9">
    <source>
        <dbReference type="EMBL" id="EKX46005.1"/>
    </source>
</evidence>
<dbReference type="InterPro" id="IPR001189">
    <property type="entry name" value="Mn/Fe_SOD"/>
</dbReference>
<dbReference type="PANTHER" id="PTHR43595:SF2">
    <property type="entry name" value="SMALL RIBOSOMAL SUBUNIT PROTEIN MS42"/>
    <property type="match status" value="1"/>
</dbReference>
<dbReference type="PANTHER" id="PTHR43595">
    <property type="entry name" value="37S RIBOSOMAL PROTEIN S26, MITOCHONDRIAL"/>
    <property type="match status" value="1"/>
</dbReference>
<reference evidence="11" key="2">
    <citation type="submission" date="2012-11" db="EMBL/GenBank/DDBJ databases">
        <authorList>
            <person name="Kuo A."/>
            <person name="Curtis B.A."/>
            <person name="Tanifuji G."/>
            <person name="Burki F."/>
            <person name="Gruber A."/>
            <person name="Irimia M."/>
            <person name="Maruyama S."/>
            <person name="Arias M.C."/>
            <person name="Ball S.G."/>
            <person name="Gile G.H."/>
            <person name="Hirakawa Y."/>
            <person name="Hopkins J.F."/>
            <person name="Rensing S.A."/>
            <person name="Schmutz J."/>
            <person name="Symeonidi A."/>
            <person name="Elias M."/>
            <person name="Eveleigh R.J."/>
            <person name="Herman E.K."/>
            <person name="Klute M.J."/>
            <person name="Nakayama T."/>
            <person name="Obornik M."/>
            <person name="Reyes-Prieto A."/>
            <person name="Armbrust E.V."/>
            <person name="Aves S.J."/>
            <person name="Beiko R.G."/>
            <person name="Coutinho P."/>
            <person name="Dacks J.B."/>
            <person name="Durnford D.G."/>
            <person name="Fast N.M."/>
            <person name="Green B.R."/>
            <person name="Grisdale C."/>
            <person name="Hempe F."/>
            <person name="Henrissat B."/>
            <person name="Hoppner M.P."/>
            <person name="Ishida K.-I."/>
            <person name="Kim E."/>
            <person name="Koreny L."/>
            <person name="Kroth P.G."/>
            <person name="Liu Y."/>
            <person name="Malik S.-B."/>
            <person name="Maier U.G."/>
            <person name="McRose D."/>
            <person name="Mock T."/>
            <person name="Neilson J.A."/>
            <person name="Onodera N.T."/>
            <person name="Poole A.M."/>
            <person name="Pritham E.J."/>
            <person name="Richards T.A."/>
            <person name="Rocap G."/>
            <person name="Roy S.W."/>
            <person name="Sarai C."/>
            <person name="Schaack S."/>
            <person name="Shirato S."/>
            <person name="Slamovits C.H."/>
            <person name="Spencer D.F."/>
            <person name="Suzuki S."/>
            <person name="Worden A.Z."/>
            <person name="Zauner S."/>
            <person name="Barry K."/>
            <person name="Bell C."/>
            <person name="Bharti A.K."/>
            <person name="Crow J.A."/>
            <person name="Grimwood J."/>
            <person name="Kramer R."/>
            <person name="Lindquist E."/>
            <person name="Lucas S."/>
            <person name="Salamov A."/>
            <person name="McFadden G.I."/>
            <person name="Lane C.E."/>
            <person name="Keeling P.J."/>
            <person name="Gray M.W."/>
            <person name="Grigoriev I.V."/>
            <person name="Archibald J.M."/>
        </authorList>
    </citation>
    <scope>NUCLEOTIDE SEQUENCE</scope>
    <source>
        <strain evidence="11">CCMP2712</strain>
    </source>
</reference>
<dbReference type="PIRSF" id="PIRSF000349">
    <property type="entry name" value="SODismutase"/>
    <property type="match status" value="1"/>
</dbReference>
<dbReference type="Proteomes" id="UP000011087">
    <property type="component" value="Unassembled WGS sequence"/>
</dbReference>
<keyword evidence="11" id="KW-1185">Reference proteome</keyword>
<dbReference type="eggNOG" id="KOG0876">
    <property type="taxonomic scope" value="Eukaryota"/>
</dbReference>
<dbReference type="GO" id="GO:0005737">
    <property type="term" value="C:cytoplasm"/>
    <property type="evidence" value="ECO:0007669"/>
    <property type="project" value="TreeGrafter"/>
</dbReference>
<name>L1JD25_GUITC</name>
<dbReference type="KEGG" id="gtt:GUITHDRAFT_157786"/>
<sequence length="233" mass="26306">MITPAPVAECIVLQDCIQVPSTPGKSNGPFLLPNLLFGYSDLEPYIDQATMMYHYNKHFNGYMTNLNNALKGTLSANLTELVLNPTDSTIRNNGGGFYNHGLFFRIMCTASRSETPSKLLEDAIIKSFGSMAQMKQQFAAQASSRFGSGWVWLGVLPDGKLGITTTANQDTPFMKVQDIQYQLMYPFLGLDVWEHAYYLNYQNQRSSYVDAWWNIVNWSQVPKKNNSHPLHKT</sequence>
<dbReference type="EMBL" id="JH992996">
    <property type="protein sequence ID" value="EKX46005.1"/>
    <property type="molecule type" value="Genomic_DNA"/>
</dbReference>
<dbReference type="PaxDb" id="55529-EKX46005"/>
<dbReference type="EC" id="1.15.1.1" evidence="2 6"/>
<comment type="function">
    <text evidence="6">Destroys radicals which are normally produced within the cells and which are toxic to biological systems.</text>
</comment>
<dbReference type="GO" id="GO:0046872">
    <property type="term" value="F:metal ion binding"/>
    <property type="evidence" value="ECO:0007669"/>
    <property type="project" value="UniProtKB-KW"/>
</dbReference>
<dbReference type="Gene3D" id="3.55.40.20">
    <property type="entry name" value="Iron/manganese superoxide dismutase, C-terminal domain"/>
    <property type="match status" value="1"/>
</dbReference>
<keyword evidence="3 5" id="KW-0479">Metal-binding</keyword>
<dbReference type="AlphaFoldDB" id="L1JD25"/>
<dbReference type="PRINTS" id="PR01703">
    <property type="entry name" value="MNSODISMTASE"/>
</dbReference>
<feature type="binding site" evidence="5">
    <location>
        <position position="191"/>
    </location>
    <ligand>
        <name>Mn(2+)</name>
        <dbReference type="ChEBI" id="CHEBI:29035"/>
    </ligand>
</feature>
<evidence type="ECO:0000259" key="7">
    <source>
        <dbReference type="Pfam" id="PF00081"/>
    </source>
</evidence>
<dbReference type="SUPFAM" id="SSF46609">
    <property type="entry name" value="Fe,Mn superoxide dismutase (SOD), N-terminal domain"/>
    <property type="match status" value="1"/>
</dbReference>
<accession>L1JD25</accession>
<dbReference type="Gene3D" id="1.10.287.990">
    <property type="entry name" value="Fe,Mn superoxide dismutase (SOD) domain"/>
    <property type="match status" value="1"/>
</dbReference>
<dbReference type="InterPro" id="IPR019831">
    <property type="entry name" value="Mn/Fe_SOD_N"/>
</dbReference>
<evidence type="ECO:0000256" key="4">
    <source>
        <dbReference type="ARBA" id="ARBA00023002"/>
    </source>
</evidence>
<feature type="domain" description="Manganese/iron superoxide dismutase C-terminal" evidence="8">
    <location>
        <begin position="117"/>
        <end position="223"/>
    </location>
</feature>
<evidence type="ECO:0000259" key="8">
    <source>
        <dbReference type="Pfam" id="PF02777"/>
    </source>
</evidence>
<evidence type="ECO:0000256" key="3">
    <source>
        <dbReference type="ARBA" id="ARBA00022723"/>
    </source>
</evidence>
<feature type="domain" description="Manganese/iron superoxide dismutase N-terminal" evidence="7">
    <location>
        <begin position="30"/>
        <end position="108"/>
    </location>
</feature>
<comment type="similarity">
    <text evidence="1 6">Belongs to the iron/manganese superoxide dismutase family.</text>
</comment>
<reference evidence="10" key="3">
    <citation type="submission" date="2016-03" db="UniProtKB">
        <authorList>
            <consortium name="EnsemblProtists"/>
        </authorList>
    </citation>
    <scope>IDENTIFICATION</scope>
</reference>
<reference evidence="9 11" key="1">
    <citation type="journal article" date="2012" name="Nature">
        <title>Algal genomes reveal evolutionary mosaicism and the fate of nucleomorphs.</title>
        <authorList>
            <consortium name="DOE Joint Genome Institute"/>
            <person name="Curtis B.A."/>
            <person name="Tanifuji G."/>
            <person name="Burki F."/>
            <person name="Gruber A."/>
            <person name="Irimia M."/>
            <person name="Maruyama S."/>
            <person name="Arias M.C."/>
            <person name="Ball S.G."/>
            <person name="Gile G.H."/>
            <person name="Hirakawa Y."/>
            <person name="Hopkins J.F."/>
            <person name="Kuo A."/>
            <person name="Rensing S.A."/>
            <person name="Schmutz J."/>
            <person name="Symeonidi A."/>
            <person name="Elias M."/>
            <person name="Eveleigh R.J."/>
            <person name="Herman E.K."/>
            <person name="Klute M.J."/>
            <person name="Nakayama T."/>
            <person name="Obornik M."/>
            <person name="Reyes-Prieto A."/>
            <person name="Armbrust E.V."/>
            <person name="Aves S.J."/>
            <person name="Beiko R.G."/>
            <person name="Coutinho P."/>
            <person name="Dacks J.B."/>
            <person name="Durnford D.G."/>
            <person name="Fast N.M."/>
            <person name="Green B.R."/>
            <person name="Grisdale C.J."/>
            <person name="Hempel F."/>
            <person name="Henrissat B."/>
            <person name="Hoppner M.P."/>
            <person name="Ishida K."/>
            <person name="Kim E."/>
            <person name="Koreny L."/>
            <person name="Kroth P.G."/>
            <person name="Liu Y."/>
            <person name="Malik S.B."/>
            <person name="Maier U.G."/>
            <person name="McRose D."/>
            <person name="Mock T."/>
            <person name="Neilson J.A."/>
            <person name="Onodera N.T."/>
            <person name="Poole A.M."/>
            <person name="Pritham E.J."/>
            <person name="Richards T.A."/>
            <person name="Rocap G."/>
            <person name="Roy S.W."/>
            <person name="Sarai C."/>
            <person name="Schaack S."/>
            <person name="Shirato S."/>
            <person name="Slamovits C.H."/>
            <person name="Spencer D.F."/>
            <person name="Suzuki S."/>
            <person name="Worden A.Z."/>
            <person name="Zauner S."/>
            <person name="Barry K."/>
            <person name="Bell C."/>
            <person name="Bharti A.K."/>
            <person name="Crow J.A."/>
            <person name="Grimwood J."/>
            <person name="Kramer R."/>
            <person name="Lindquist E."/>
            <person name="Lucas S."/>
            <person name="Salamov A."/>
            <person name="McFadden G.I."/>
            <person name="Lane C.E."/>
            <person name="Keeling P.J."/>
            <person name="Gray M.W."/>
            <person name="Grigoriev I.V."/>
            <person name="Archibald J.M."/>
        </authorList>
    </citation>
    <scope>NUCLEOTIDE SEQUENCE</scope>
    <source>
        <strain evidence="9 11">CCMP2712</strain>
    </source>
</reference>
<dbReference type="OMA" id="FESHNEP"/>
<dbReference type="HOGENOM" id="CLU_031625_0_1_1"/>
<feature type="binding site" evidence="5">
    <location>
        <position position="195"/>
    </location>
    <ligand>
        <name>Mn(2+)</name>
        <dbReference type="ChEBI" id="CHEBI:29035"/>
    </ligand>
</feature>
<proteinExistence type="inferred from homology"/>
<dbReference type="Pfam" id="PF02777">
    <property type="entry name" value="Sod_Fe_C"/>
    <property type="match status" value="1"/>
</dbReference>
<keyword evidence="4 6" id="KW-0560">Oxidoreductase</keyword>
<protein>
    <recommendedName>
        <fullName evidence="2 6">Superoxide dismutase</fullName>
        <ecNumber evidence="2 6">1.15.1.1</ecNumber>
    </recommendedName>
</protein>
<dbReference type="GO" id="GO:0004784">
    <property type="term" value="F:superoxide dismutase activity"/>
    <property type="evidence" value="ECO:0007669"/>
    <property type="project" value="UniProtKB-EC"/>
</dbReference>
<evidence type="ECO:0000313" key="11">
    <source>
        <dbReference type="Proteomes" id="UP000011087"/>
    </source>
</evidence>
<dbReference type="RefSeq" id="XP_005832985.1">
    <property type="nucleotide sequence ID" value="XM_005832928.1"/>
</dbReference>
<gene>
    <name evidence="9" type="ORF">GUITHDRAFT_157786</name>
</gene>
<organism evidence="9">
    <name type="scientific">Guillardia theta (strain CCMP2712)</name>
    <name type="common">Cryptophyte</name>
    <dbReference type="NCBI Taxonomy" id="905079"/>
    <lineage>
        <taxon>Eukaryota</taxon>
        <taxon>Cryptophyceae</taxon>
        <taxon>Pyrenomonadales</taxon>
        <taxon>Geminigeraceae</taxon>
        <taxon>Guillardia</taxon>
    </lineage>
</organism>
<dbReference type="PROSITE" id="PS00088">
    <property type="entry name" value="SOD_MN"/>
    <property type="match status" value="1"/>
</dbReference>
<dbReference type="InterPro" id="IPR019833">
    <property type="entry name" value="Mn/Fe_SOD_BS"/>
</dbReference>
<comment type="catalytic activity">
    <reaction evidence="6">
        <text>2 superoxide + 2 H(+) = H2O2 + O2</text>
        <dbReference type="Rhea" id="RHEA:20696"/>
        <dbReference type="ChEBI" id="CHEBI:15378"/>
        <dbReference type="ChEBI" id="CHEBI:15379"/>
        <dbReference type="ChEBI" id="CHEBI:16240"/>
        <dbReference type="ChEBI" id="CHEBI:18421"/>
        <dbReference type="EC" id="1.15.1.1"/>
    </reaction>
</comment>